<feature type="binding site" evidence="9">
    <location>
        <position position="109"/>
    </location>
    <ligand>
        <name>substrate</name>
    </ligand>
</feature>
<sequence>MARINDNYTKLASGYLFPEIARRTKVWSANHPGVQLMRLGIGNTTEALPMVLVDAMKAKLDKLSSRDTYTGYGDEQGDTPLREALKDFYKKHYGVELLADEFFVSDGAKSDAANIQNLFSEDCIVAVQDPAYPVYVDSNVVGGRSTGFQDGQYKGLVYLEGNSENGFIPLPPKQKVDIIYLCFPNNPTGAVATKEQLKAFVDYARENKAVIIFDAAYSSYIEDEELPRSIYEIEGAKECAIEINSFSKNAGFTGVRLGWTVVPHALVCENSEPDVLRGMWNRRQCTFFNGASNIAQAGGLAALSDEGYKACQGLVDYYKGNARIIKEGLESLGIECIGGKNSPYIWAKCPNGMSSWEFFDFLLDKCHVVVTPGAGFGAAGEGYVRVSSYGHRENVEMAIASIKENMR</sequence>
<feature type="binding site" evidence="9">
    <location>
        <position position="289"/>
    </location>
    <ligand>
        <name>substrate</name>
    </ligand>
</feature>
<feature type="binding site" evidence="9">
    <location>
        <begin position="108"/>
        <end position="109"/>
    </location>
    <ligand>
        <name>pyridoxal 5'-phosphate</name>
        <dbReference type="ChEBI" id="CHEBI:597326"/>
    </ligand>
</feature>
<evidence type="ECO:0000256" key="9">
    <source>
        <dbReference type="HAMAP-Rule" id="MF_01642"/>
    </source>
</evidence>
<dbReference type="InterPro" id="IPR019942">
    <property type="entry name" value="DapL/ALD1"/>
</dbReference>
<gene>
    <name evidence="9" type="primary">dapL</name>
    <name evidence="11" type="ORF">FYJ80_07180</name>
</gene>
<feature type="binding site" evidence="9">
    <location>
        <position position="72"/>
    </location>
    <ligand>
        <name>pyridoxal 5'-phosphate</name>
        <dbReference type="ChEBI" id="CHEBI:597326"/>
    </ligand>
</feature>
<feature type="binding site" evidence="9">
    <location>
        <position position="132"/>
    </location>
    <ligand>
        <name>substrate</name>
    </ligand>
</feature>
<evidence type="ECO:0000256" key="6">
    <source>
        <dbReference type="ARBA" id="ARBA00022679"/>
    </source>
</evidence>
<dbReference type="SUPFAM" id="SSF53383">
    <property type="entry name" value="PLP-dependent transferases"/>
    <property type="match status" value="1"/>
</dbReference>
<dbReference type="HAMAP" id="MF_01642">
    <property type="entry name" value="DapL_aminotrans_1"/>
    <property type="match status" value="1"/>
</dbReference>
<dbReference type="Gene3D" id="3.40.640.10">
    <property type="entry name" value="Type I PLP-dependent aspartate aminotransferase-like (Major domain)"/>
    <property type="match status" value="1"/>
</dbReference>
<dbReference type="AlphaFoldDB" id="A0A7X2TR86"/>
<dbReference type="GO" id="GO:0030170">
    <property type="term" value="F:pyridoxal phosphate binding"/>
    <property type="evidence" value="ECO:0007669"/>
    <property type="project" value="UniProtKB-UniRule"/>
</dbReference>
<feature type="binding site" evidence="9">
    <location>
        <position position="132"/>
    </location>
    <ligand>
        <name>pyridoxal 5'-phosphate</name>
        <dbReference type="ChEBI" id="CHEBI:597326"/>
    </ligand>
</feature>
<evidence type="ECO:0000256" key="1">
    <source>
        <dbReference type="ARBA" id="ARBA00001933"/>
    </source>
</evidence>
<feature type="binding site" evidence="9">
    <location>
        <position position="217"/>
    </location>
    <ligand>
        <name>pyridoxal 5'-phosphate</name>
        <dbReference type="ChEBI" id="CHEBI:597326"/>
    </ligand>
</feature>
<dbReference type="RefSeq" id="WP_154425534.1">
    <property type="nucleotide sequence ID" value="NZ_VUNN01000013.1"/>
</dbReference>
<feature type="binding site" evidence="9">
    <location>
        <position position="256"/>
    </location>
    <ligand>
        <name>pyridoxal 5'-phosphate</name>
        <dbReference type="ChEBI" id="CHEBI:597326"/>
    </ligand>
</feature>
<name>A0A7X2TR86_9SPIO</name>
<organism evidence="11 12">
    <name type="scientific">Bullifex porci</name>
    <dbReference type="NCBI Taxonomy" id="2606638"/>
    <lineage>
        <taxon>Bacteria</taxon>
        <taxon>Pseudomonadati</taxon>
        <taxon>Spirochaetota</taxon>
        <taxon>Spirochaetia</taxon>
        <taxon>Spirochaetales</taxon>
        <taxon>Spirochaetaceae</taxon>
        <taxon>Bullifex</taxon>
    </lineage>
</organism>
<dbReference type="CDD" id="cd00609">
    <property type="entry name" value="AAT_like"/>
    <property type="match status" value="1"/>
</dbReference>
<dbReference type="NCBIfam" id="TIGR03542">
    <property type="entry name" value="DAPAT_plant"/>
    <property type="match status" value="1"/>
</dbReference>
<dbReference type="Pfam" id="PF00155">
    <property type="entry name" value="Aminotran_1_2"/>
    <property type="match status" value="1"/>
</dbReference>
<dbReference type="GO" id="GO:0010285">
    <property type="term" value="F:L,L-diaminopimelate aminotransferase activity"/>
    <property type="evidence" value="ECO:0007669"/>
    <property type="project" value="UniProtKB-UniRule"/>
</dbReference>
<proteinExistence type="inferred from homology"/>
<feature type="binding site" evidence="9">
    <location>
        <position position="186"/>
    </location>
    <ligand>
        <name>substrate</name>
    </ligand>
</feature>
<keyword evidence="12" id="KW-1185">Reference proteome</keyword>
<comment type="similarity">
    <text evidence="9">Belongs to the class-I pyridoxal-phosphate-dependent aminotransferase family. LL-diaminopimelate aminotransferase subfamily.</text>
</comment>
<evidence type="ECO:0000256" key="7">
    <source>
        <dbReference type="ARBA" id="ARBA00022898"/>
    </source>
</evidence>
<keyword evidence="6 9" id="KW-0808">Transferase</keyword>
<protein>
    <recommendedName>
        <fullName evidence="4 9">LL-diaminopimelate aminotransferase</fullName>
        <shortName evidence="9">DAP-AT</shortName>
        <shortName evidence="9">DAP-aminotransferase</shortName>
        <shortName evidence="9">LL-DAP-aminotransferase</shortName>
        <ecNumber evidence="3 9">2.6.1.83</ecNumber>
    </recommendedName>
</protein>
<dbReference type="InterPro" id="IPR015421">
    <property type="entry name" value="PyrdxlP-dep_Trfase_major"/>
</dbReference>
<evidence type="ECO:0000259" key="10">
    <source>
        <dbReference type="Pfam" id="PF00155"/>
    </source>
</evidence>
<keyword evidence="7 9" id="KW-0663">Pyridoxal phosphate</keyword>
<keyword evidence="5 9" id="KW-0032">Aminotransferase</keyword>
<accession>A0A7X2TR86</accession>
<dbReference type="EMBL" id="VUNN01000013">
    <property type="protein sequence ID" value="MSU06562.1"/>
    <property type="molecule type" value="Genomic_DNA"/>
</dbReference>
<feature type="domain" description="Aminotransferase class I/classII large" evidence="10">
    <location>
        <begin position="36"/>
        <end position="402"/>
    </location>
</feature>
<evidence type="ECO:0000256" key="2">
    <source>
        <dbReference type="ARBA" id="ARBA00004982"/>
    </source>
</evidence>
<evidence type="ECO:0000313" key="11">
    <source>
        <dbReference type="EMBL" id="MSU06562.1"/>
    </source>
</evidence>
<evidence type="ECO:0000256" key="5">
    <source>
        <dbReference type="ARBA" id="ARBA00022576"/>
    </source>
</evidence>
<comment type="subunit">
    <text evidence="9">Homodimer.</text>
</comment>
<feature type="binding site" evidence="9">
    <location>
        <position position="15"/>
    </location>
    <ligand>
        <name>substrate</name>
    </ligand>
</feature>
<evidence type="ECO:0000256" key="4">
    <source>
        <dbReference type="ARBA" id="ARBA00018052"/>
    </source>
</evidence>
<evidence type="ECO:0000256" key="8">
    <source>
        <dbReference type="ARBA" id="ARBA00051934"/>
    </source>
</evidence>
<dbReference type="Proteomes" id="UP000460549">
    <property type="component" value="Unassembled WGS sequence"/>
</dbReference>
<dbReference type="GO" id="GO:0033362">
    <property type="term" value="P:lysine biosynthetic process via diaminopimelate, diaminopimelate-aminotransferase pathway"/>
    <property type="evidence" value="ECO:0007669"/>
    <property type="project" value="UniProtKB-UniRule"/>
</dbReference>
<dbReference type="InterPro" id="IPR004839">
    <property type="entry name" value="Aminotransferase_I/II_large"/>
</dbReference>
<dbReference type="EC" id="2.6.1.83" evidence="3 9"/>
<feature type="binding site" evidence="9">
    <location>
        <begin position="245"/>
        <end position="247"/>
    </location>
    <ligand>
        <name>pyridoxal 5'-phosphate</name>
        <dbReference type="ChEBI" id="CHEBI:597326"/>
    </ligand>
</feature>
<dbReference type="InterPro" id="IPR015422">
    <property type="entry name" value="PyrdxlP-dep_Trfase_small"/>
</dbReference>
<evidence type="ECO:0000256" key="3">
    <source>
        <dbReference type="ARBA" id="ARBA00013138"/>
    </source>
</evidence>
<feature type="binding site" evidence="9">
    <location>
        <position position="289"/>
    </location>
    <ligand>
        <name>pyridoxal 5'-phosphate</name>
        <dbReference type="ChEBI" id="CHEBI:597326"/>
    </ligand>
</feature>
<comment type="pathway">
    <text evidence="2 9">Amino-acid biosynthesis; L-lysine biosynthesis via DAP pathway; LL-2,6-diaminopimelate from (S)-tetrahydrodipicolinate (aminotransferase route): step 1/1.</text>
</comment>
<comment type="catalytic activity">
    <reaction evidence="8 9">
        <text>(2S,6S)-2,6-diaminopimelate + 2-oxoglutarate = (S)-2,3,4,5-tetrahydrodipicolinate + L-glutamate + H2O + H(+)</text>
        <dbReference type="Rhea" id="RHEA:23988"/>
        <dbReference type="ChEBI" id="CHEBI:15377"/>
        <dbReference type="ChEBI" id="CHEBI:15378"/>
        <dbReference type="ChEBI" id="CHEBI:16810"/>
        <dbReference type="ChEBI" id="CHEBI:16845"/>
        <dbReference type="ChEBI" id="CHEBI:29985"/>
        <dbReference type="ChEBI" id="CHEBI:57609"/>
        <dbReference type="EC" id="2.6.1.83"/>
    </reaction>
</comment>
<dbReference type="Gene3D" id="3.90.1150.10">
    <property type="entry name" value="Aspartate Aminotransferase, domain 1"/>
    <property type="match status" value="1"/>
</dbReference>
<comment type="cofactor">
    <cofactor evidence="1 9">
        <name>pyridoxal 5'-phosphate</name>
        <dbReference type="ChEBI" id="CHEBI:597326"/>
    </cofactor>
</comment>
<dbReference type="FunFam" id="3.40.640.10:FF:000099">
    <property type="entry name" value="LL-diaminopimelate aminotransferase, chloroplastic"/>
    <property type="match status" value="1"/>
</dbReference>
<reference evidence="11 12" key="1">
    <citation type="submission" date="2019-08" db="EMBL/GenBank/DDBJ databases">
        <title>In-depth cultivation of the pig gut microbiome towards novel bacterial diversity and tailored functional studies.</title>
        <authorList>
            <person name="Wylensek D."/>
            <person name="Hitch T.C.A."/>
            <person name="Clavel T."/>
        </authorList>
    </citation>
    <scope>NUCLEOTIDE SEQUENCE [LARGE SCALE GENOMIC DNA]</scope>
    <source>
        <strain evidence="11 12">NM-380-WT-3C1</strain>
    </source>
</reference>
<evidence type="ECO:0000313" key="12">
    <source>
        <dbReference type="Proteomes" id="UP000460549"/>
    </source>
</evidence>
<feature type="modified residue" description="N6-(pyridoxal phosphate)lysine" evidence="9">
    <location>
        <position position="248"/>
    </location>
</feature>
<feature type="binding site" evidence="9">
    <location>
        <position position="186"/>
    </location>
    <ligand>
        <name>pyridoxal 5'-phosphate</name>
        <dbReference type="ChEBI" id="CHEBI:597326"/>
    </ligand>
</feature>
<dbReference type="PANTHER" id="PTHR43144">
    <property type="entry name" value="AMINOTRANSFERASE"/>
    <property type="match status" value="1"/>
</dbReference>
<comment type="caution">
    <text evidence="11">The sequence shown here is derived from an EMBL/GenBank/DDBJ whole genome shotgun (WGS) entry which is preliminary data.</text>
</comment>
<dbReference type="InterPro" id="IPR015424">
    <property type="entry name" value="PyrdxlP-dep_Trfase"/>
</dbReference>
<dbReference type="UniPathway" id="UPA00034">
    <property type="reaction ID" value="UER00466"/>
</dbReference>
<feature type="binding site" evidence="9">
    <location>
        <position position="42"/>
    </location>
    <ligand>
        <name>substrate</name>
    </ligand>
</feature>
<feature type="binding site" evidence="9">
    <location>
        <position position="385"/>
    </location>
    <ligand>
        <name>substrate</name>
    </ligand>
</feature>
<comment type="function">
    <text evidence="9">Involved in the synthesis of meso-diaminopimelate (m-DAP or DL-DAP), required for both lysine and peptidoglycan biosynthesis. Catalyzes the direct conversion of tetrahydrodipicolinate to LL-diaminopimelate.</text>
</comment>